<evidence type="ECO:0000313" key="3">
    <source>
        <dbReference type="Proteomes" id="UP001153269"/>
    </source>
</evidence>
<evidence type="ECO:0000313" key="2">
    <source>
        <dbReference type="EMBL" id="CAB1443728.1"/>
    </source>
</evidence>
<feature type="non-terminal residue" evidence="2">
    <location>
        <position position="1"/>
    </location>
</feature>
<keyword evidence="3" id="KW-1185">Reference proteome</keyword>
<dbReference type="PANTHER" id="PTHR44984:SF1">
    <property type="entry name" value="SERINE_THREONINE-PROTEIN KINASE NEK3"/>
    <property type="match status" value="1"/>
</dbReference>
<proteinExistence type="predicted"/>
<protein>
    <submittedName>
        <fullName evidence="2">Uncharacterized protein</fullName>
    </submittedName>
</protein>
<evidence type="ECO:0000256" key="1">
    <source>
        <dbReference type="SAM" id="MobiDB-lite"/>
    </source>
</evidence>
<feature type="region of interest" description="Disordered" evidence="1">
    <location>
        <begin position="44"/>
        <end position="91"/>
    </location>
</feature>
<dbReference type="Proteomes" id="UP001153269">
    <property type="component" value="Unassembled WGS sequence"/>
</dbReference>
<organism evidence="2 3">
    <name type="scientific">Pleuronectes platessa</name>
    <name type="common">European plaice</name>
    <dbReference type="NCBI Taxonomy" id="8262"/>
    <lineage>
        <taxon>Eukaryota</taxon>
        <taxon>Metazoa</taxon>
        <taxon>Chordata</taxon>
        <taxon>Craniata</taxon>
        <taxon>Vertebrata</taxon>
        <taxon>Euteleostomi</taxon>
        <taxon>Actinopterygii</taxon>
        <taxon>Neopterygii</taxon>
        <taxon>Teleostei</taxon>
        <taxon>Neoteleostei</taxon>
        <taxon>Acanthomorphata</taxon>
        <taxon>Carangaria</taxon>
        <taxon>Pleuronectiformes</taxon>
        <taxon>Pleuronectoidei</taxon>
        <taxon>Pleuronectidae</taxon>
        <taxon>Pleuronectes</taxon>
    </lineage>
</organism>
<reference evidence="2" key="1">
    <citation type="submission" date="2020-03" db="EMBL/GenBank/DDBJ databases">
        <authorList>
            <person name="Weist P."/>
        </authorList>
    </citation>
    <scope>NUCLEOTIDE SEQUENCE</scope>
</reference>
<name>A0A9N7YXN2_PLEPL</name>
<feature type="compositionally biased region" description="Acidic residues" evidence="1">
    <location>
        <begin position="60"/>
        <end position="89"/>
    </location>
</feature>
<dbReference type="EMBL" id="CADEAL010003178">
    <property type="protein sequence ID" value="CAB1443728.1"/>
    <property type="molecule type" value="Genomic_DNA"/>
</dbReference>
<sequence>VSEVADDTRKRRQWVKDPPERLLKVLEQAELSRAFSTFIINRGDDNLLMGPLSEPRGDDTDGPEPEEAEDEERLEPRSDDEDTDFEEESPCNWIEEVERMFSEH</sequence>
<dbReference type="AlphaFoldDB" id="A0A9N7YXN2"/>
<accession>A0A9N7YXN2</accession>
<gene>
    <name evidence="2" type="ORF">PLEPLA_LOCUS31444</name>
</gene>
<comment type="caution">
    <text evidence="2">The sequence shown here is derived from an EMBL/GenBank/DDBJ whole genome shotgun (WGS) entry which is preliminary data.</text>
</comment>
<dbReference type="PANTHER" id="PTHR44984">
    <property type="entry name" value="SERINE/THREONINE-PROTEIN KINASE NEK3"/>
    <property type="match status" value="1"/>
</dbReference>